<dbReference type="SUPFAM" id="SSF82199">
    <property type="entry name" value="SET domain"/>
    <property type="match status" value="1"/>
</dbReference>
<dbReference type="InterPro" id="IPR001214">
    <property type="entry name" value="SET_dom"/>
</dbReference>
<comment type="caution">
    <text evidence="3">The sequence shown here is derived from an EMBL/GenBank/DDBJ whole genome shotgun (WGS) entry which is preliminary data.</text>
</comment>
<feature type="domain" description="SET" evidence="2">
    <location>
        <begin position="19"/>
        <end position="314"/>
    </location>
</feature>
<evidence type="ECO:0000313" key="4">
    <source>
        <dbReference type="Proteomes" id="UP000522262"/>
    </source>
</evidence>
<dbReference type="InterPro" id="IPR046341">
    <property type="entry name" value="SET_dom_sf"/>
</dbReference>
<evidence type="ECO:0000256" key="1">
    <source>
        <dbReference type="SAM" id="MobiDB-lite"/>
    </source>
</evidence>
<organism evidence="3 4">
    <name type="scientific">Fusarium mexicanum</name>
    <dbReference type="NCBI Taxonomy" id="751941"/>
    <lineage>
        <taxon>Eukaryota</taxon>
        <taxon>Fungi</taxon>
        <taxon>Dikarya</taxon>
        <taxon>Ascomycota</taxon>
        <taxon>Pezizomycotina</taxon>
        <taxon>Sordariomycetes</taxon>
        <taxon>Hypocreomycetidae</taxon>
        <taxon>Hypocreales</taxon>
        <taxon>Nectriaceae</taxon>
        <taxon>Fusarium</taxon>
        <taxon>Fusarium fujikuroi species complex</taxon>
    </lineage>
</organism>
<reference evidence="3 4" key="1">
    <citation type="submission" date="2020-05" db="EMBL/GenBank/DDBJ databases">
        <title>Identification and distribution of gene clusters putatively required for synthesis of sphingolipid metabolism inhibitors in phylogenetically diverse species of the filamentous fungus Fusarium.</title>
        <authorList>
            <person name="Kim H.-S."/>
            <person name="Busman M."/>
            <person name="Brown D.W."/>
            <person name="Divon H."/>
            <person name="Uhlig S."/>
            <person name="Proctor R.H."/>
        </authorList>
    </citation>
    <scope>NUCLEOTIDE SEQUENCE [LARGE SCALE GENOMIC DNA]</scope>
    <source>
        <strain evidence="3 4">NRRL 53147</strain>
    </source>
</reference>
<dbReference type="PANTHER" id="PTHR13271">
    <property type="entry name" value="UNCHARACTERIZED PUTATIVE METHYLTRANSFERASE"/>
    <property type="match status" value="1"/>
</dbReference>
<dbReference type="EMBL" id="JAAOAM010000408">
    <property type="protein sequence ID" value="KAF5531449.1"/>
    <property type="molecule type" value="Genomic_DNA"/>
</dbReference>
<dbReference type="PANTHER" id="PTHR13271:SF76">
    <property type="entry name" value="SET DOMAIN-CONTAINING PROTEIN 8"/>
    <property type="match status" value="1"/>
</dbReference>
<proteinExistence type="predicted"/>
<dbReference type="GO" id="GO:0005634">
    <property type="term" value="C:nucleus"/>
    <property type="evidence" value="ECO:0007669"/>
    <property type="project" value="TreeGrafter"/>
</dbReference>
<name>A0A8H5I8D6_9HYPO</name>
<gene>
    <name evidence="3" type="ORF">FMEXI_12961</name>
</gene>
<accession>A0A8H5I8D6</accession>
<sequence length="541" mass="61171">MVSKSTLPIDIFPTWARLNDVEFTNARLQETDGKGIGLVATNNLTASAETWGREGAEDRPETEGQVCNSDGEKGERARVETHGHANNRLKKILQVPHDLILSTASIEEYAKVDQNFRQLLDSAGHQAGWERALTTADCSSSKSTRADIMMYLLAHLVLSSRDNSSPRDIVPTPWTEYLKFLPRDIPVPTMWSELERALLQGTSLEAALDAKLSALNKEFDELIERSSALPFWNSFFWGREAVTISDWVLVDAWYRSRCLELPKSGHAMVPVLDMANHSHSQTAYYDEDDEDNIVLLSRPGMEISIGDEVNISYGEKSPAEMIFSYGFIDPESNVEELSLPLESLADDPLAKAKLHIFRGSPTLKLSRSDGEISWQCPFAYLMCLNEEDGLEFRVLQGTNGDRELRLFWQEEDATARANDFEDLIKNHPLCQIFRLRAVSVLHEVVTDHLMQLSSEISHDELEPLRRAGQIRDGRLQLAQKLREIEASVLESAAIALDEQHISDRWKFPKTGKRFNQRPMKKRISVDRSTPYIGCFSAIVEH</sequence>
<dbReference type="GO" id="GO:0016279">
    <property type="term" value="F:protein-lysine N-methyltransferase activity"/>
    <property type="evidence" value="ECO:0007669"/>
    <property type="project" value="TreeGrafter"/>
</dbReference>
<keyword evidence="4" id="KW-1185">Reference proteome</keyword>
<dbReference type="AlphaFoldDB" id="A0A8H5I8D6"/>
<dbReference type="Gene3D" id="3.90.1410.10">
    <property type="entry name" value="set domain protein methyltransferase, domain 1"/>
    <property type="match status" value="1"/>
</dbReference>
<evidence type="ECO:0000259" key="2">
    <source>
        <dbReference type="PROSITE" id="PS50280"/>
    </source>
</evidence>
<dbReference type="InterPro" id="IPR050600">
    <property type="entry name" value="SETD3_SETD6_MTase"/>
</dbReference>
<dbReference type="PROSITE" id="PS50280">
    <property type="entry name" value="SET"/>
    <property type="match status" value="1"/>
</dbReference>
<evidence type="ECO:0000313" key="3">
    <source>
        <dbReference type="EMBL" id="KAF5531449.1"/>
    </source>
</evidence>
<protein>
    <submittedName>
        <fullName evidence="3">SET domain-containing protein</fullName>
    </submittedName>
</protein>
<dbReference type="Proteomes" id="UP000522262">
    <property type="component" value="Unassembled WGS sequence"/>
</dbReference>
<feature type="compositionally biased region" description="Basic and acidic residues" evidence="1">
    <location>
        <begin position="51"/>
        <end position="62"/>
    </location>
</feature>
<feature type="region of interest" description="Disordered" evidence="1">
    <location>
        <begin position="50"/>
        <end position="74"/>
    </location>
</feature>
<dbReference type="CDD" id="cd10527">
    <property type="entry name" value="SET_LSMT"/>
    <property type="match status" value="1"/>
</dbReference>